<dbReference type="PIRSF" id="PIRSF006078">
    <property type="entry name" value="GlxK"/>
    <property type="match status" value="1"/>
</dbReference>
<dbReference type="InterPro" id="IPR018193">
    <property type="entry name" value="Glyc_kinase_flavodox-like_fold"/>
</dbReference>
<dbReference type="OrthoDB" id="9774290at2"/>
<name>F5YEK7_LEAAZ</name>
<dbReference type="Gene3D" id="3.40.50.10350">
    <property type="entry name" value="Glycerate kinase, domain 1"/>
    <property type="match status" value="1"/>
</dbReference>
<dbReference type="RefSeq" id="WP_015710511.1">
    <property type="nucleotide sequence ID" value="NC_015577.1"/>
</dbReference>
<dbReference type="GO" id="GO:0008887">
    <property type="term" value="F:glycerate kinase activity"/>
    <property type="evidence" value="ECO:0007669"/>
    <property type="project" value="UniProtKB-UniRule"/>
</dbReference>
<comment type="similarity">
    <text evidence="1 4">Belongs to the glycerate kinase type-1 family.</text>
</comment>
<dbReference type="InterPro" id="IPR018197">
    <property type="entry name" value="Glycerate_kinase_RE-like"/>
</dbReference>
<evidence type="ECO:0000256" key="2">
    <source>
        <dbReference type="ARBA" id="ARBA00022679"/>
    </source>
</evidence>
<evidence type="ECO:0000313" key="5">
    <source>
        <dbReference type="EMBL" id="AEF80156.1"/>
    </source>
</evidence>
<keyword evidence="2 4" id="KW-0808">Transferase</keyword>
<dbReference type="Proteomes" id="UP000009222">
    <property type="component" value="Chromosome"/>
</dbReference>
<dbReference type="PANTHER" id="PTHR21599:SF0">
    <property type="entry name" value="GLYCERATE KINASE"/>
    <property type="match status" value="1"/>
</dbReference>
<dbReference type="eggNOG" id="COG1929">
    <property type="taxonomic scope" value="Bacteria"/>
</dbReference>
<dbReference type="NCBIfam" id="TIGR00045">
    <property type="entry name" value="glycerate kinase"/>
    <property type="match status" value="1"/>
</dbReference>
<keyword evidence="6" id="KW-1185">Reference proteome</keyword>
<dbReference type="InterPro" id="IPR036129">
    <property type="entry name" value="Glycerate_kinase_sf"/>
</dbReference>
<dbReference type="InterPro" id="IPR004381">
    <property type="entry name" value="Glycerate_kinase"/>
</dbReference>
<sequence length="380" mass="38549">MKIIVSPDSFKGNMSAPEACSAIEEGITRADKGAQVFKIPLADGGEGTARAVTEAAGGRFIAVTVTGPLGKKIEAAFGLIEDGRAAVMDMASASGIELLKREELDPLKATSYGTGELIKAALDTGAKELIIGIGGSATNDGGIGMLEALGFRFLDEKGEAVGRGGEVLAKIASVDASGADKRLKNISIKAACDVTNPLTGPKGASATFGPQKGATPGMVKTLDAGLAKLGAAWIKAGLAKDTEQPGDGAAGGVGAALRICLNAKMESGAMLVMRYAGFFNRLKEADLVITGEGMTDGQTAGGKLCSVVARESRKAGKPVALLSGALGGDAGALLSSFDYAVSIACGQIGLDAMIRDSKRDLVLAAENLIRAIQIGRKLHD</sequence>
<dbReference type="InParanoid" id="F5YEK7"/>
<keyword evidence="3 4" id="KW-0418">Kinase</keyword>
<dbReference type="HOGENOM" id="CLU_028255_0_0_12"/>
<organism evidence="5 6">
    <name type="scientific">Leadbettera azotonutricia (strain ATCC BAA-888 / DSM 13862 / ZAS-9)</name>
    <name type="common">Treponema azotonutricium</name>
    <dbReference type="NCBI Taxonomy" id="545695"/>
    <lineage>
        <taxon>Bacteria</taxon>
        <taxon>Pseudomonadati</taxon>
        <taxon>Spirochaetota</taxon>
        <taxon>Spirochaetia</taxon>
        <taxon>Spirochaetales</taxon>
        <taxon>Breznakiellaceae</taxon>
        <taxon>Leadbettera</taxon>
    </lineage>
</organism>
<dbReference type="FunCoup" id="F5YEK7">
    <property type="interactions" value="107"/>
</dbReference>
<evidence type="ECO:0000256" key="3">
    <source>
        <dbReference type="ARBA" id="ARBA00022777"/>
    </source>
</evidence>
<dbReference type="STRING" id="545695.TREAZ_1503"/>
<proteinExistence type="inferred from homology"/>
<evidence type="ECO:0000256" key="1">
    <source>
        <dbReference type="ARBA" id="ARBA00006284"/>
    </source>
</evidence>
<dbReference type="Pfam" id="PF02595">
    <property type="entry name" value="Gly_kinase"/>
    <property type="match status" value="1"/>
</dbReference>
<dbReference type="AlphaFoldDB" id="F5YEK7"/>
<evidence type="ECO:0000256" key="4">
    <source>
        <dbReference type="PIRNR" id="PIRNR006078"/>
    </source>
</evidence>
<gene>
    <name evidence="5" type="ordered locus">TREAZ_1503</name>
</gene>
<accession>F5YEK7</accession>
<reference evidence="6" key="1">
    <citation type="submission" date="2009-12" db="EMBL/GenBank/DDBJ databases">
        <title>Complete sequence of Treponema azotonutricium strain ZAS-9.</title>
        <authorList>
            <person name="Tetu S.G."/>
            <person name="Matson E."/>
            <person name="Ren Q."/>
            <person name="Seshadri R."/>
            <person name="Elbourne L."/>
            <person name="Hassan K.A."/>
            <person name="Durkin A."/>
            <person name="Radune D."/>
            <person name="Mohamoud Y."/>
            <person name="Shay R."/>
            <person name="Jin S."/>
            <person name="Zhang X."/>
            <person name="Lucey K."/>
            <person name="Ballor N.R."/>
            <person name="Ottesen E."/>
            <person name="Rosenthal R."/>
            <person name="Allen A."/>
            <person name="Leadbetter J.R."/>
            <person name="Paulsen I.T."/>
        </authorList>
    </citation>
    <scope>NUCLEOTIDE SEQUENCE [LARGE SCALE GENOMIC DNA]</scope>
    <source>
        <strain evidence="6">ATCC BAA-888 / DSM 13862 / ZAS-9</strain>
    </source>
</reference>
<dbReference type="PANTHER" id="PTHR21599">
    <property type="entry name" value="GLYCERATE KINASE"/>
    <property type="match status" value="1"/>
</dbReference>
<dbReference type="GO" id="GO:0031388">
    <property type="term" value="P:organic acid phosphorylation"/>
    <property type="evidence" value="ECO:0007669"/>
    <property type="project" value="UniProtKB-UniRule"/>
</dbReference>
<dbReference type="Gene3D" id="3.90.1510.10">
    <property type="entry name" value="Glycerate kinase, domain 2"/>
    <property type="match status" value="1"/>
</dbReference>
<dbReference type="EMBL" id="CP001841">
    <property type="protein sequence ID" value="AEF80156.1"/>
    <property type="molecule type" value="Genomic_DNA"/>
</dbReference>
<reference evidence="5 6" key="2">
    <citation type="journal article" date="2011" name="ISME J.">
        <title>RNA-seq reveals cooperative metabolic interactions between two termite-gut spirochete species in co-culture.</title>
        <authorList>
            <person name="Rosenthal A.Z."/>
            <person name="Matson E.G."/>
            <person name="Eldar A."/>
            <person name="Leadbetter J.R."/>
        </authorList>
    </citation>
    <scope>NUCLEOTIDE SEQUENCE [LARGE SCALE GENOMIC DNA]</scope>
    <source>
        <strain evidence="6">ATCC BAA-888 / DSM 13862 / ZAS-9</strain>
    </source>
</reference>
<dbReference type="SUPFAM" id="SSF110738">
    <property type="entry name" value="Glycerate kinase I"/>
    <property type="match status" value="1"/>
</dbReference>
<evidence type="ECO:0000313" key="6">
    <source>
        <dbReference type="Proteomes" id="UP000009222"/>
    </source>
</evidence>
<dbReference type="KEGG" id="taz:TREAZ_1503"/>
<dbReference type="EC" id="2.7.1.31" evidence="5"/>
<protein>
    <submittedName>
        <fullName evidence="5">Glycerate kinase</fullName>
        <ecNumber evidence="5">2.7.1.31</ecNumber>
    </submittedName>
</protein>